<evidence type="ECO:0000256" key="1">
    <source>
        <dbReference type="SAM" id="MobiDB-lite"/>
    </source>
</evidence>
<reference evidence="2 3" key="1">
    <citation type="submission" date="2014-11" db="EMBL/GenBank/DDBJ databases">
        <title>Genetic blueprint of the zoonotic pathogen Toxocara canis.</title>
        <authorList>
            <person name="Zhu X.-Q."/>
            <person name="Korhonen P.K."/>
            <person name="Cai H."/>
            <person name="Young N.D."/>
            <person name="Nejsum P."/>
            <person name="von Samson-Himmelstjerna G."/>
            <person name="Boag P.R."/>
            <person name="Tan P."/>
            <person name="Li Q."/>
            <person name="Min J."/>
            <person name="Yang Y."/>
            <person name="Wang X."/>
            <person name="Fang X."/>
            <person name="Hall R.S."/>
            <person name="Hofmann A."/>
            <person name="Sternberg P.W."/>
            <person name="Jex A.R."/>
            <person name="Gasser R.B."/>
        </authorList>
    </citation>
    <scope>NUCLEOTIDE SEQUENCE [LARGE SCALE GENOMIC DNA]</scope>
    <source>
        <strain evidence="2">PN_DK_2014</strain>
    </source>
</reference>
<feature type="compositionally biased region" description="Basic and acidic residues" evidence="1">
    <location>
        <begin position="30"/>
        <end position="49"/>
    </location>
</feature>
<dbReference type="AlphaFoldDB" id="A0A0B2VSU9"/>
<dbReference type="Proteomes" id="UP000031036">
    <property type="component" value="Unassembled WGS sequence"/>
</dbReference>
<evidence type="ECO:0000313" key="2">
    <source>
        <dbReference type="EMBL" id="KHN84384.1"/>
    </source>
</evidence>
<keyword evidence="3" id="KW-1185">Reference proteome</keyword>
<proteinExistence type="predicted"/>
<organism evidence="2 3">
    <name type="scientific">Toxocara canis</name>
    <name type="common">Canine roundworm</name>
    <dbReference type="NCBI Taxonomy" id="6265"/>
    <lineage>
        <taxon>Eukaryota</taxon>
        <taxon>Metazoa</taxon>
        <taxon>Ecdysozoa</taxon>
        <taxon>Nematoda</taxon>
        <taxon>Chromadorea</taxon>
        <taxon>Rhabditida</taxon>
        <taxon>Spirurina</taxon>
        <taxon>Ascaridomorpha</taxon>
        <taxon>Ascaridoidea</taxon>
        <taxon>Toxocaridae</taxon>
        <taxon>Toxocara</taxon>
    </lineage>
</organism>
<comment type="caution">
    <text evidence="2">The sequence shown here is derived from an EMBL/GenBank/DDBJ whole genome shotgun (WGS) entry which is preliminary data.</text>
</comment>
<gene>
    <name evidence="2" type="ORF">Tcan_12233</name>
</gene>
<name>A0A0B2VSU9_TOXCA</name>
<feature type="region of interest" description="Disordered" evidence="1">
    <location>
        <begin position="21"/>
        <end position="49"/>
    </location>
</feature>
<protein>
    <submittedName>
        <fullName evidence="2">Uncharacterized protein</fullName>
    </submittedName>
</protein>
<dbReference type="EMBL" id="JPKZ01000987">
    <property type="protein sequence ID" value="KHN84384.1"/>
    <property type="molecule type" value="Genomic_DNA"/>
</dbReference>
<accession>A0A0B2VSU9</accession>
<sequence length="81" mass="8974">MVEKEPALNALLFVVRNLTQAESSSSGESATERNANDKNVRTRGTDDSRTVKDINDNIDLNKNVTNKVMLQMNASIKSNYS</sequence>
<evidence type="ECO:0000313" key="3">
    <source>
        <dbReference type="Proteomes" id="UP000031036"/>
    </source>
</evidence>